<reference evidence="3" key="1">
    <citation type="submission" date="2017-03" db="EMBL/GenBank/DDBJ databases">
        <title>Phytopthora megakarya and P. palmivora, two closely related causual agents of cacao black pod achieved similar genome size and gene model numbers by different mechanisms.</title>
        <authorList>
            <person name="Ali S."/>
            <person name="Shao J."/>
            <person name="Larry D.J."/>
            <person name="Kronmiller B."/>
            <person name="Shen D."/>
            <person name="Strem M.D."/>
            <person name="Melnick R.L."/>
            <person name="Guiltinan M.J."/>
            <person name="Tyler B.M."/>
            <person name="Meinhardt L.W."/>
            <person name="Bailey B.A."/>
        </authorList>
    </citation>
    <scope>NUCLEOTIDE SEQUENCE [LARGE SCALE GENOMIC DNA]</scope>
    <source>
        <strain evidence="3">zdho120</strain>
    </source>
</reference>
<dbReference type="AlphaFoldDB" id="A0A225UXD4"/>
<evidence type="ECO:0000259" key="1">
    <source>
        <dbReference type="Pfam" id="PF03184"/>
    </source>
</evidence>
<keyword evidence="3" id="KW-1185">Reference proteome</keyword>
<dbReference type="Pfam" id="PF03184">
    <property type="entry name" value="DDE_1"/>
    <property type="match status" value="1"/>
</dbReference>
<accession>A0A225UXD4</accession>
<protein>
    <recommendedName>
        <fullName evidence="1">DDE-1 domain-containing protein</fullName>
    </recommendedName>
</protein>
<gene>
    <name evidence="2" type="ORF">PHMEG_00032334</name>
</gene>
<dbReference type="Proteomes" id="UP000198211">
    <property type="component" value="Unassembled WGS sequence"/>
</dbReference>
<feature type="non-terminal residue" evidence="2">
    <location>
        <position position="1"/>
    </location>
</feature>
<dbReference type="PANTHER" id="PTHR19303:SF57">
    <property type="entry name" value="HTH CENPB-TYPE DOMAIN-CONTAINING PROTEIN"/>
    <property type="match status" value="1"/>
</dbReference>
<dbReference type="GO" id="GO:0003677">
    <property type="term" value="F:DNA binding"/>
    <property type="evidence" value="ECO:0007669"/>
    <property type="project" value="TreeGrafter"/>
</dbReference>
<dbReference type="InterPro" id="IPR004875">
    <property type="entry name" value="DDE_SF_endonuclease_dom"/>
</dbReference>
<sequence>EEELVTWVNELRGEGVPISSVMLHLKAIDVADSKKVAATVQDLGITRIYNADQTAVFFEYLPTRTISKKGVKTVWVRCGGKSKERATVMLLADSDGQKMAPIIVFKTGPSRHEDTREQNTRLRHGFGVRLWKNIDKIQQDTSLQVYGNTKGWWNSYLSIQFLRFHFEARENPLEPVLLLWDDFSGHWTEEVVQYAASINVFLMKVPPNATAVCQPADVAWNRPLKQKLRGYWVERLRQQLKTKQDGVPFKLDPPDRAAIASWVERAWGELDARTVKAGYKKAGLEVPEVEVVASEIISELASCSLVDGRIGAVADDHDTIASSSFCDELLEYQCTFPCFTTRGKHHFFYPNIVPKHACQ</sequence>
<dbReference type="EMBL" id="NBNE01010733">
    <property type="protein sequence ID" value="OWY97196.1"/>
    <property type="molecule type" value="Genomic_DNA"/>
</dbReference>
<dbReference type="STRING" id="4795.A0A225UXD4"/>
<dbReference type="PANTHER" id="PTHR19303">
    <property type="entry name" value="TRANSPOSON"/>
    <property type="match status" value="1"/>
</dbReference>
<proteinExistence type="predicted"/>
<organism evidence="2 3">
    <name type="scientific">Phytophthora megakarya</name>
    <dbReference type="NCBI Taxonomy" id="4795"/>
    <lineage>
        <taxon>Eukaryota</taxon>
        <taxon>Sar</taxon>
        <taxon>Stramenopiles</taxon>
        <taxon>Oomycota</taxon>
        <taxon>Peronosporomycetes</taxon>
        <taxon>Peronosporales</taxon>
        <taxon>Peronosporaceae</taxon>
        <taxon>Phytophthora</taxon>
    </lineage>
</organism>
<evidence type="ECO:0000313" key="2">
    <source>
        <dbReference type="EMBL" id="OWY97196.1"/>
    </source>
</evidence>
<dbReference type="InterPro" id="IPR050863">
    <property type="entry name" value="CenT-Element_Derived"/>
</dbReference>
<feature type="domain" description="DDE-1" evidence="1">
    <location>
        <begin position="83"/>
        <end position="279"/>
    </location>
</feature>
<evidence type="ECO:0000313" key="3">
    <source>
        <dbReference type="Proteomes" id="UP000198211"/>
    </source>
</evidence>
<dbReference type="GO" id="GO:0005634">
    <property type="term" value="C:nucleus"/>
    <property type="evidence" value="ECO:0007669"/>
    <property type="project" value="TreeGrafter"/>
</dbReference>
<comment type="caution">
    <text evidence="2">The sequence shown here is derived from an EMBL/GenBank/DDBJ whole genome shotgun (WGS) entry which is preliminary data.</text>
</comment>
<dbReference type="OrthoDB" id="94715at2759"/>
<name>A0A225UXD4_9STRA</name>